<evidence type="ECO:0008006" key="6">
    <source>
        <dbReference type="Google" id="ProtNLM"/>
    </source>
</evidence>
<dbReference type="GO" id="GO:0035591">
    <property type="term" value="F:signaling adaptor activity"/>
    <property type="evidence" value="ECO:0007669"/>
    <property type="project" value="TreeGrafter"/>
</dbReference>
<feature type="transmembrane region" description="Helical" evidence="3">
    <location>
        <begin position="841"/>
        <end position="858"/>
    </location>
</feature>
<dbReference type="EMBL" id="WUUQ01000002">
    <property type="protein sequence ID" value="MXQ73630.1"/>
    <property type="molecule type" value="Genomic_DNA"/>
</dbReference>
<dbReference type="InterPro" id="IPR052574">
    <property type="entry name" value="CDIRP"/>
</dbReference>
<reference evidence="4 5" key="2">
    <citation type="submission" date="2020-01" db="EMBL/GenBank/DDBJ databases">
        <title>Clostridiaceae sp. nov. isolated from the gut of human by culturomics.</title>
        <authorList>
            <person name="Chang Y."/>
        </authorList>
    </citation>
    <scope>NUCLEOTIDE SEQUENCE [LARGE SCALE GENOMIC DNA]</scope>
    <source>
        <strain evidence="4 5">DONG20-135</strain>
    </source>
</reference>
<protein>
    <recommendedName>
        <fullName evidence="6">Leucine-rich repeat domain-containing protein</fullName>
    </recommendedName>
</protein>
<dbReference type="Proteomes" id="UP000434036">
    <property type="component" value="Unassembled WGS sequence"/>
</dbReference>
<keyword evidence="2" id="KW-0677">Repeat</keyword>
<dbReference type="Gene3D" id="3.80.10.10">
    <property type="entry name" value="Ribonuclease Inhibitor"/>
    <property type="match status" value="1"/>
</dbReference>
<organism evidence="4 5">
    <name type="scientific">Copranaerobaculum intestinale</name>
    <dbReference type="NCBI Taxonomy" id="2692629"/>
    <lineage>
        <taxon>Bacteria</taxon>
        <taxon>Bacillati</taxon>
        <taxon>Bacillota</taxon>
        <taxon>Erysipelotrichia</taxon>
        <taxon>Erysipelotrichales</taxon>
        <taxon>Erysipelotrichaceae</taxon>
        <taxon>Copranaerobaculum</taxon>
    </lineage>
</organism>
<name>A0A6N8U717_9FIRM</name>
<sequence>MKKRIIKYLVSGILVLFILISGVKGFEIIIHGNSVVDLLIDHAVNEDRTSVDVSWKGVVKDGYTIVAIQKDGEQRVAGQSLETTIHENGTYKIIVYYVQNDHEANPENPKQEESVEFEDTITEIQEETSDIKSSDKSTSISQIQTYSSREIGDTEDLIIDETSFPDEEFRAWIKSQSYGSDGKLTPSERRNVIMISLPQHGTIKNLDGIEYFTELTHLYCSYQELNKLDLSKNTKLEMLECFKNQLTSLDLSQNINLDYLYCSYNNLTELNVDNNPLLTDLYCENNQLTALDVKNNIKLKLLRCSVNKIESLDIKTNVLLEDFECANNKIKSLDISHNPNLTTVYCYTNELETLTVGNLTKLDTLFCQTNKLKTLDVSACISLKQFWCGSNQLRYMDMSNCTKLTSLSLGTQQLGDIYLDHGNVFDLHTLDEHINSDNITQADTTAAYHTLEGTVITSIGMGYYFYYDIDCGFANKTMRVGIIFRGINDWKTPLSIENWRVGETPQQPKASAWFGDNTLKYQYAQTANGEYHDEIPNTAGTWYVKASVTGATTYAGLESDPVMFTINAWTSSLKIDDWSYGEKAKTPTIEAAIGTKDVHYVYSNTLDGTYSEDIPTEAGSWYVKAILHDTDEYKGLESQPTKFQIHQAKNHWIQNPSLDNWTYGVNGAVPQAKAAFGTNAVIYQYSDKEDGLYTSQKPNRAGIWYMKAYIQETANYEGLEMNVRFEIIQPQVKIEETDTIYIINSGKNMVFVCSGLLPNLTGVYIDGNSLDQKNYILESGSTILTLKENYLNGLDEGWHVLQFVYGNTKVETRFMVQRPIDDNTTITHKPDVNTGDSTNRYGLILLFGASFVALNLIMMNRHKKKL</sequence>
<keyword evidence="3" id="KW-0812">Transmembrane</keyword>
<dbReference type="InterPro" id="IPR032675">
    <property type="entry name" value="LRR_dom_sf"/>
</dbReference>
<proteinExistence type="predicted"/>
<keyword evidence="1" id="KW-0433">Leucine-rich repeat</keyword>
<dbReference type="SUPFAM" id="SSF52058">
    <property type="entry name" value="L domain-like"/>
    <property type="match status" value="1"/>
</dbReference>
<keyword evidence="3" id="KW-1133">Transmembrane helix</keyword>
<evidence type="ECO:0000256" key="1">
    <source>
        <dbReference type="ARBA" id="ARBA00022614"/>
    </source>
</evidence>
<dbReference type="PANTHER" id="PTHR47566">
    <property type="match status" value="1"/>
</dbReference>
<evidence type="ECO:0000313" key="4">
    <source>
        <dbReference type="EMBL" id="MXQ73630.1"/>
    </source>
</evidence>
<dbReference type="RefSeq" id="WP_160625067.1">
    <property type="nucleotide sequence ID" value="NZ_WUUQ01000002.1"/>
</dbReference>
<comment type="caution">
    <text evidence="4">The sequence shown here is derived from an EMBL/GenBank/DDBJ whole genome shotgun (WGS) entry which is preliminary data.</text>
</comment>
<evidence type="ECO:0000256" key="2">
    <source>
        <dbReference type="ARBA" id="ARBA00022737"/>
    </source>
</evidence>
<dbReference type="AlphaFoldDB" id="A0A6N8U717"/>
<gene>
    <name evidence="4" type="ORF">GSF08_06740</name>
</gene>
<reference evidence="4 5" key="1">
    <citation type="submission" date="2019-12" db="EMBL/GenBank/DDBJ databases">
        <authorList>
            <person name="Yang R."/>
        </authorList>
    </citation>
    <scope>NUCLEOTIDE SEQUENCE [LARGE SCALE GENOMIC DNA]</scope>
    <source>
        <strain evidence="4 5">DONG20-135</strain>
    </source>
</reference>
<evidence type="ECO:0000256" key="3">
    <source>
        <dbReference type="SAM" id="Phobius"/>
    </source>
</evidence>
<accession>A0A6N8U717</accession>
<evidence type="ECO:0000313" key="5">
    <source>
        <dbReference type="Proteomes" id="UP000434036"/>
    </source>
</evidence>
<keyword evidence="5" id="KW-1185">Reference proteome</keyword>
<dbReference type="PANTHER" id="PTHR47566:SF1">
    <property type="entry name" value="PROTEIN NUD1"/>
    <property type="match status" value="1"/>
</dbReference>
<keyword evidence="3" id="KW-0472">Membrane</keyword>